<dbReference type="Proteomes" id="UP000035720">
    <property type="component" value="Unassembled WGS sequence"/>
</dbReference>
<evidence type="ECO:0000256" key="6">
    <source>
        <dbReference type="ARBA" id="ARBA00022741"/>
    </source>
</evidence>
<dbReference type="HAMAP" id="MF_00185">
    <property type="entry name" value="IPP_trans"/>
    <property type="match status" value="1"/>
</dbReference>
<dbReference type="GO" id="GO:0006400">
    <property type="term" value="P:tRNA modification"/>
    <property type="evidence" value="ECO:0007669"/>
    <property type="project" value="TreeGrafter"/>
</dbReference>
<keyword evidence="4 10" id="KW-0808">Transferase</keyword>
<dbReference type="AlphaFoldDB" id="A0A077MEN8"/>
<feature type="site" description="Interaction with substrate tRNA" evidence="10">
    <location>
        <position position="100"/>
    </location>
</feature>
<sequence>MPHQRAIIAVVGATATGKSALGLALAEALGGEIVNADAMQLYRGMDIGTAKLPPGERRGIRHHQLDVLDVNQEASVATYQRAARADLDAIAGHAILVGGSGLYVRAALDSLDIPPTDPRVRARWESYAAQHGPLAAHHRLARVDPAAAEHILPTNARRVVRALEVNELTGAPFLAVLPERTYRMPTITIGLRRDRGELDELIARRAEQMWADGLVEEVDGLLPLGLRDGRTARTAIGYQQALAQLDGELTQRQAIDATIAATRRFVRRQESWFRPDPRIHWLDAASPDLISQALALIR</sequence>
<dbReference type="STRING" id="1193518.BN13_710011"/>
<dbReference type="PANTHER" id="PTHR11088">
    <property type="entry name" value="TRNA DIMETHYLALLYLTRANSFERASE"/>
    <property type="match status" value="1"/>
</dbReference>
<evidence type="ECO:0000256" key="9">
    <source>
        <dbReference type="ARBA" id="ARBA00049563"/>
    </source>
</evidence>
<dbReference type="GO" id="GO:0005524">
    <property type="term" value="F:ATP binding"/>
    <property type="evidence" value="ECO:0007669"/>
    <property type="project" value="UniProtKB-UniRule"/>
</dbReference>
<evidence type="ECO:0000256" key="12">
    <source>
        <dbReference type="RuleBase" id="RU003784"/>
    </source>
</evidence>
<dbReference type="Gene3D" id="1.10.20.140">
    <property type="match status" value="1"/>
</dbReference>
<evidence type="ECO:0000256" key="7">
    <source>
        <dbReference type="ARBA" id="ARBA00022840"/>
    </source>
</evidence>
<evidence type="ECO:0000256" key="2">
    <source>
        <dbReference type="ARBA" id="ARBA00003213"/>
    </source>
</evidence>
<evidence type="ECO:0000256" key="11">
    <source>
        <dbReference type="RuleBase" id="RU003783"/>
    </source>
</evidence>
<comment type="cofactor">
    <cofactor evidence="1 10">
        <name>Mg(2+)</name>
        <dbReference type="ChEBI" id="CHEBI:18420"/>
    </cofactor>
</comment>
<dbReference type="EC" id="2.5.1.75" evidence="10"/>
<comment type="similarity">
    <text evidence="3 10 13">Belongs to the IPP transferase family.</text>
</comment>
<dbReference type="PANTHER" id="PTHR11088:SF60">
    <property type="entry name" value="TRNA DIMETHYLALLYLTRANSFERASE"/>
    <property type="match status" value="1"/>
</dbReference>
<dbReference type="RefSeq" id="WP_235434024.1">
    <property type="nucleotide sequence ID" value="NZ_HF571038.1"/>
</dbReference>
<dbReference type="SUPFAM" id="SSF52540">
    <property type="entry name" value="P-loop containing nucleoside triphosphate hydrolases"/>
    <property type="match status" value="1"/>
</dbReference>
<dbReference type="FunFam" id="1.10.20.140:FF:000001">
    <property type="entry name" value="tRNA dimethylallyltransferase"/>
    <property type="match status" value="1"/>
</dbReference>
<dbReference type="GO" id="GO:0052381">
    <property type="term" value="F:tRNA dimethylallyltransferase activity"/>
    <property type="evidence" value="ECO:0007669"/>
    <property type="project" value="UniProtKB-UniRule"/>
</dbReference>
<dbReference type="Pfam" id="PF01715">
    <property type="entry name" value="IPPT"/>
    <property type="match status" value="1"/>
</dbReference>
<evidence type="ECO:0000256" key="1">
    <source>
        <dbReference type="ARBA" id="ARBA00001946"/>
    </source>
</evidence>
<dbReference type="NCBIfam" id="TIGR00174">
    <property type="entry name" value="miaA"/>
    <property type="match status" value="1"/>
</dbReference>
<evidence type="ECO:0000256" key="13">
    <source>
        <dbReference type="RuleBase" id="RU003785"/>
    </source>
</evidence>
<protein>
    <recommendedName>
        <fullName evidence="10">tRNA dimethylallyltransferase</fullName>
        <ecNumber evidence="10">2.5.1.75</ecNumber>
    </recommendedName>
    <alternativeName>
        <fullName evidence="10">Dimethylallyl diphosphate:tRNA dimethylallyltransferase</fullName>
        <shortName evidence="10">DMAPP:tRNA dimethylallyltransferase</shortName>
        <shortName evidence="10">DMATase</shortName>
    </alternativeName>
    <alternativeName>
        <fullName evidence="10">Isopentenyl-diphosphate:tRNA isopentenyltransferase</fullName>
        <shortName evidence="10">IPP transferase</shortName>
        <shortName evidence="10">IPPT</shortName>
        <shortName evidence="10">IPTase</shortName>
    </alternativeName>
</protein>
<organism evidence="14 15">
    <name type="scientific">Nostocoides jenkinsii Ben 74</name>
    <dbReference type="NCBI Taxonomy" id="1193518"/>
    <lineage>
        <taxon>Bacteria</taxon>
        <taxon>Bacillati</taxon>
        <taxon>Actinomycetota</taxon>
        <taxon>Actinomycetes</taxon>
        <taxon>Micrococcales</taxon>
        <taxon>Intrasporangiaceae</taxon>
        <taxon>Nostocoides</taxon>
    </lineage>
</organism>
<evidence type="ECO:0000256" key="10">
    <source>
        <dbReference type="HAMAP-Rule" id="MF_00185"/>
    </source>
</evidence>
<evidence type="ECO:0000313" key="14">
    <source>
        <dbReference type="EMBL" id="CCI54445.1"/>
    </source>
</evidence>
<accession>A0A077MEN8</accession>
<name>A0A077MEN8_9MICO</name>
<evidence type="ECO:0000256" key="5">
    <source>
        <dbReference type="ARBA" id="ARBA00022694"/>
    </source>
</evidence>
<gene>
    <name evidence="10 14" type="primary">miaA</name>
    <name evidence="14" type="ORF">BN13_710011</name>
</gene>
<proteinExistence type="inferred from homology"/>
<feature type="site" description="Interaction with substrate tRNA" evidence="10">
    <location>
        <position position="121"/>
    </location>
</feature>
<keyword evidence="7 10" id="KW-0067">ATP-binding</keyword>
<comment type="caution">
    <text evidence="10">Lacks conserved residue(s) required for the propagation of feature annotation.</text>
</comment>
<comment type="catalytic activity">
    <reaction evidence="9 10 11">
        <text>adenosine(37) in tRNA + dimethylallyl diphosphate = N(6)-dimethylallyladenosine(37) in tRNA + diphosphate</text>
        <dbReference type="Rhea" id="RHEA:26482"/>
        <dbReference type="Rhea" id="RHEA-COMP:10162"/>
        <dbReference type="Rhea" id="RHEA-COMP:10375"/>
        <dbReference type="ChEBI" id="CHEBI:33019"/>
        <dbReference type="ChEBI" id="CHEBI:57623"/>
        <dbReference type="ChEBI" id="CHEBI:74411"/>
        <dbReference type="ChEBI" id="CHEBI:74415"/>
        <dbReference type="EC" id="2.5.1.75"/>
    </reaction>
</comment>
<keyword evidence="5 10" id="KW-0819">tRNA processing</keyword>
<reference evidence="14 15" key="1">
    <citation type="journal article" date="2013" name="ISME J.">
        <title>A metabolic model for members of the genus Tetrasphaera involved in enhanced biological phosphorus removal.</title>
        <authorList>
            <person name="Kristiansen R."/>
            <person name="Nguyen H.T.T."/>
            <person name="Saunders A.M."/>
            <person name="Nielsen J.L."/>
            <person name="Wimmer R."/>
            <person name="Le V.Q."/>
            <person name="McIlroy S.J."/>
            <person name="Petrovski S."/>
            <person name="Seviour R.J."/>
            <person name="Calteau A."/>
            <person name="Nielsen K.L."/>
            <person name="Nielsen P.H."/>
        </authorList>
    </citation>
    <scope>NUCLEOTIDE SEQUENCE [LARGE SCALE GENOMIC DNA]</scope>
    <source>
        <strain evidence="14 15">Ben 74</strain>
    </source>
</reference>
<dbReference type="EMBL" id="CAJC01000185">
    <property type="protein sequence ID" value="CCI54445.1"/>
    <property type="molecule type" value="Genomic_DNA"/>
</dbReference>
<keyword evidence="15" id="KW-1185">Reference proteome</keyword>
<evidence type="ECO:0000256" key="4">
    <source>
        <dbReference type="ARBA" id="ARBA00022679"/>
    </source>
</evidence>
<evidence type="ECO:0000256" key="3">
    <source>
        <dbReference type="ARBA" id="ARBA00005842"/>
    </source>
</evidence>
<keyword evidence="8 10" id="KW-0460">Magnesium</keyword>
<comment type="subunit">
    <text evidence="10">Monomer.</text>
</comment>
<feature type="binding site" evidence="10">
    <location>
        <begin position="14"/>
        <end position="19"/>
    </location>
    <ligand>
        <name>substrate</name>
    </ligand>
</feature>
<evidence type="ECO:0000256" key="8">
    <source>
        <dbReference type="ARBA" id="ARBA00022842"/>
    </source>
</evidence>
<comment type="function">
    <text evidence="2 10 12">Catalyzes the transfer of a dimethylallyl group onto the adenine at position 37 in tRNAs that read codons beginning with uridine, leading to the formation of N6-(dimethylallyl)adenosine (i(6)A).</text>
</comment>
<dbReference type="InterPro" id="IPR018022">
    <property type="entry name" value="IPT"/>
</dbReference>
<comment type="caution">
    <text evidence="14">The sequence shown here is derived from an EMBL/GenBank/DDBJ whole genome shotgun (WGS) entry which is preliminary data.</text>
</comment>
<dbReference type="InterPro" id="IPR027417">
    <property type="entry name" value="P-loop_NTPase"/>
</dbReference>
<dbReference type="InterPro" id="IPR039657">
    <property type="entry name" value="Dimethylallyltransferase"/>
</dbReference>
<evidence type="ECO:0000313" key="15">
    <source>
        <dbReference type="Proteomes" id="UP000035720"/>
    </source>
</evidence>
<feature type="binding site" evidence="10">
    <location>
        <begin position="12"/>
        <end position="19"/>
    </location>
    <ligand>
        <name>ATP</name>
        <dbReference type="ChEBI" id="CHEBI:30616"/>
    </ligand>
</feature>
<dbReference type="Gene3D" id="3.40.50.300">
    <property type="entry name" value="P-loop containing nucleotide triphosphate hydrolases"/>
    <property type="match status" value="1"/>
</dbReference>
<keyword evidence="6 10" id="KW-0547">Nucleotide-binding</keyword>